<gene>
    <name evidence="2" type="ORF">ACFSC2_22360</name>
</gene>
<dbReference type="InterPro" id="IPR037682">
    <property type="entry name" value="TonB_C"/>
</dbReference>
<organism evidence="2 3">
    <name type="scientific">Flavobacterium artemisiae</name>
    <dbReference type="NCBI Taxonomy" id="2126556"/>
    <lineage>
        <taxon>Bacteria</taxon>
        <taxon>Pseudomonadati</taxon>
        <taxon>Bacteroidota</taxon>
        <taxon>Flavobacteriia</taxon>
        <taxon>Flavobacteriales</taxon>
        <taxon>Flavobacteriaceae</taxon>
        <taxon>Flavobacterium</taxon>
    </lineage>
</organism>
<protein>
    <submittedName>
        <fullName evidence="2">Energy transducer TonB</fullName>
    </submittedName>
</protein>
<proteinExistence type="predicted"/>
<dbReference type="Pfam" id="PF03544">
    <property type="entry name" value="TonB_C"/>
    <property type="match status" value="1"/>
</dbReference>
<evidence type="ECO:0000259" key="1">
    <source>
        <dbReference type="Pfam" id="PF03544"/>
    </source>
</evidence>
<evidence type="ECO:0000313" key="3">
    <source>
        <dbReference type="Proteomes" id="UP001597138"/>
    </source>
</evidence>
<keyword evidence="3" id="KW-1185">Reference proteome</keyword>
<feature type="domain" description="TonB C-terminal" evidence="1">
    <location>
        <begin position="72"/>
        <end position="139"/>
    </location>
</feature>
<dbReference type="RefSeq" id="WP_379813315.1">
    <property type="nucleotide sequence ID" value="NZ_JBHUDZ010000018.1"/>
</dbReference>
<name>A0ABW4HJH6_9FLAO</name>
<sequence length="145" mass="16610">MIKKILFIIIILGLTGCKKENEQKRSEKTEKKSLKNDTTVYNIKDVDILPQYAGDTEKLQAFIKKNYVKSEEIIREEIQAGIFAKVIIEKDGSLSNIEIIRDFGYGSGNELVRVLKLCPKWTPAIKDGQPVRCLYGIHYYVLIDD</sequence>
<comment type="caution">
    <text evidence="2">The sequence shown here is derived from an EMBL/GenBank/DDBJ whole genome shotgun (WGS) entry which is preliminary data.</text>
</comment>
<dbReference type="EMBL" id="JBHUDZ010000018">
    <property type="protein sequence ID" value="MFD1605496.1"/>
    <property type="molecule type" value="Genomic_DNA"/>
</dbReference>
<dbReference type="Proteomes" id="UP001597138">
    <property type="component" value="Unassembled WGS sequence"/>
</dbReference>
<dbReference type="Gene3D" id="3.30.1150.10">
    <property type="match status" value="1"/>
</dbReference>
<dbReference type="PROSITE" id="PS51257">
    <property type="entry name" value="PROKAR_LIPOPROTEIN"/>
    <property type="match status" value="1"/>
</dbReference>
<evidence type="ECO:0000313" key="2">
    <source>
        <dbReference type="EMBL" id="MFD1605496.1"/>
    </source>
</evidence>
<accession>A0ABW4HJH6</accession>
<reference evidence="3" key="1">
    <citation type="journal article" date="2019" name="Int. J. Syst. Evol. Microbiol.">
        <title>The Global Catalogue of Microorganisms (GCM) 10K type strain sequencing project: providing services to taxonomists for standard genome sequencing and annotation.</title>
        <authorList>
            <consortium name="The Broad Institute Genomics Platform"/>
            <consortium name="The Broad Institute Genome Sequencing Center for Infectious Disease"/>
            <person name="Wu L."/>
            <person name="Ma J."/>
        </authorList>
    </citation>
    <scope>NUCLEOTIDE SEQUENCE [LARGE SCALE GENOMIC DNA]</scope>
    <source>
        <strain evidence="3">CCUG 70865</strain>
    </source>
</reference>
<dbReference type="SUPFAM" id="SSF74653">
    <property type="entry name" value="TolA/TonB C-terminal domain"/>
    <property type="match status" value="1"/>
</dbReference>